<dbReference type="GO" id="GO:0003841">
    <property type="term" value="F:1-acylglycerol-3-phosphate O-acyltransferase activity"/>
    <property type="evidence" value="ECO:0007669"/>
    <property type="project" value="TreeGrafter"/>
</dbReference>
<evidence type="ECO:0000256" key="2">
    <source>
        <dbReference type="ARBA" id="ARBA00022516"/>
    </source>
</evidence>
<dbReference type="Proteomes" id="UP000255265">
    <property type="component" value="Unassembled WGS sequence"/>
</dbReference>
<name>A0A370FJV1_9BURK</name>
<dbReference type="STRING" id="433924.NS331_11615"/>
<dbReference type="PANTHER" id="PTHR10434">
    <property type="entry name" value="1-ACYL-SN-GLYCEROL-3-PHOSPHATE ACYLTRANSFERASE"/>
    <property type="match status" value="1"/>
</dbReference>
<dbReference type="GO" id="GO:0006654">
    <property type="term" value="P:phosphatidic acid biosynthetic process"/>
    <property type="evidence" value="ECO:0007669"/>
    <property type="project" value="TreeGrafter"/>
</dbReference>
<dbReference type="SUPFAM" id="SSF69593">
    <property type="entry name" value="Glycerol-3-phosphate (1)-acyltransferase"/>
    <property type="match status" value="1"/>
</dbReference>
<dbReference type="EMBL" id="QQAV01000003">
    <property type="protein sequence ID" value="RDI26069.1"/>
    <property type="molecule type" value="Genomic_DNA"/>
</dbReference>
<dbReference type="Pfam" id="PF01553">
    <property type="entry name" value="Acyltransferase"/>
    <property type="match status" value="1"/>
</dbReference>
<comment type="pathway">
    <text evidence="1">Lipid metabolism.</text>
</comment>
<organism evidence="7 8">
    <name type="scientific">Pseudacidovorax intermedius</name>
    <dbReference type="NCBI Taxonomy" id="433924"/>
    <lineage>
        <taxon>Bacteria</taxon>
        <taxon>Pseudomonadati</taxon>
        <taxon>Pseudomonadota</taxon>
        <taxon>Betaproteobacteria</taxon>
        <taxon>Burkholderiales</taxon>
        <taxon>Comamonadaceae</taxon>
        <taxon>Pseudacidovorax</taxon>
    </lineage>
</organism>
<keyword evidence="5 7" id="KW-0012">Acyltransferase</keyword>
<evidence type="ECO:0000259" key="6">
    <source>
        <dbReference type="SMART" id="SM00563"/>
    </source>
</evidence>
<evidence type="ECO:0000313" key="8">
    <source>
        <dbReference type="Proteomes" id="UP000255265"/>
    </source>
</evidence>
<keyword evidence="3 7" id="KW-0808">Transferase</keyword>
<keyword evidence="4" id="KW-0443">Lipid metabolism</keyword>
<feature type="domain" description="Phospholipid/glycerol acyltransferase" evidence="6">
    <location>
        <begin position="68"/>
        <end position="180"/>
    </location>
</feature>
<protein>
    <submittedName>
        <fullName evidence="7">Lyso-ornithine lipid acyltransferase</fullName>
    </submittedName>
</protein>
<dbReference type="AlphaFoldDB" id="A0A370FJV1"/>
<comment type="caution">
    <text evidence="7">The sequence shown here is derived from an EMBL/GenBank/DDBJ whole genome shotgun (WGS) entry which is preliminary data.</text>
</comment>
<evidence type="ECO:0000256" key="3">
    <source>
        <dbReference type="ARBA" id="ARBA00022679"/>
    </source>
</evidence>
<dbReference type="PANTHER" id="PTHR10434:SF64">
    <property type="entry name" value="1-ACYL-SN-GLYCEROL-3-PHOSPHATE ACYLTRANSFERASE-RELATED"/>
    <property type="match status" value="1"/>
</dbReference>
<gene>
    <name evidence="7" type="ORF">DFR41_103226</name>
</gene>
<dbReference type="InterPro" id="IPR002123">
    <property type="entry name" value="Plipid/glycerol_acylTrfase"/>
</dbReference>
<evidence type="ECO:0000313" key="7">
    <source>
        <dbReference type="EMBL" id="RDI26069.1"/>
    </source>
</evidence>
<proteinExistence type="predicted"/>
<dbReference type="OrthoDB" id="9806880at2"/>
<accession>A0A370FJV1</accession>
<dbReference type="RefSeq" id="WP_114802669.1">
    <property type="nucleotide sequence ID" value="NZ_QQAV01000003.1"/>
</dbReference>
<dbReference type="CDD" id="cd07989">
    <property type="entry name" value="LPLAT_AGPAT-like"/>
    <property type="match status" value="1"/>
</dbReference>
<keyword evidence="8" id="KW-1185">Reference proteome</keyword>
<evidence type="ECO:0000256" key="1">
    <source>
        <dbReference type="ARBA" id="ARBA00005189"/>
    </source>
</evidence>
<reference evidence="7 8" key="1">
    <citation type="submission" date="2018-07" db="EMBL/GenBank/DDBJ databases">
        <title>Genomic Encyclopedia of Type Strains, Phase IV (KMG-IV): sequencing the most valuable type-strain genomes for metagenomic binning, comparative biology and taxonomic classification.</title>
        <authorList>
            <person name="Goeker M."/>
        </authorList>
    </citation>
    <scope>NUCLEOTIDE SEQUENCE [LARGE SCALE GENOMIC DNA]</scope>
    <source>
        <strain evidence="7 8">DSM 21352</strain>
    </source>
</reference>
<keyword evidence="2" id="KW-0444">Lipid biosynthesis</keyword>
<sequence length="251" mass="27639">MPRSLVALGRLVRLLAHALRGWWIIRRRFDALDAPTRADHVERWAQHALQLLGIRLVVRGPVPQTGPVLVVANHVSWLDIMTLHAARHVRFVSKSAVRHWPLIGTLATGAGTLYIEREKRRDALRVAHHMAEALRAGDRIAVFPEGTTSDGRGLLPFHANLLQSAISADAPVQPVALRFLDAATGEVSFAPVYVDDDTLISSLWRTLRAPPLVAVVQFGEPQSPEGRDRRGWAQSLHADVLALRGEAGRLG</sequence>
<evidence type="ECO:0000256" key="4">
    <source>
        <dbReference type="ARBA" id="ARBA00023098"/>
    </source>
</evidence>
<evidence type="ECO:0000256" key="5">
    <source>
        <dbReference type="ARBA" id="ARBA00023315"/>
    </source>
</evidence>
<dbReference type="SMART" id="SM00563">
    <property type="entry name" value="PlsC"/>
    <property type="match status" value="1"/>
</dbReference>